<accession>A0A9N9XHU6</accession>
<evidence type="ECO:0000313" key="1">
    <source>
        <dbReference type="EMBL" id="CAG9840007.1"/>
    </source>
</evidence>
<dbReference type="EMBL" id="OU898283">
    <property type="protein sequence ID" value="CAG9840007.1"/>
    <property type="molecule type" value="Genomic_DNA"/>
</dbReference>
<dbReference type="OrthoDB" id="6772657at2759"/>
<name>A0A9N9XHU6_DIABA</name>
<feature type="non-terminal residue" evidence="1">
    <location>
        <position position="133"/>
    </location>
</feature>
<dbReference type="AlphaFoldDB" id="A0A9N9XHU6"/>
<keyword evidence="2" id="KW-1185">Reference proteome</keyword>
<reference evidence="1" key="1">
    <citation type="submission" date="2022-01" db="EMBL/GenBank/DDBJ databases">
        <authorList>
            <person name="King R."/>
        </authorList>
    </citation>
    <scope>NUCLEOTIDE SEQUENCE</scope>
</reference>
<gene>
    <name evidence="1" type="ORF">DIABBA_LOCUS12712</name>
</gene>
<protein>
    <recommendedName>
        <fullName evidence="3">Endonuclease-reverse transcriptase</fullName>
    </recommendedName>
</protein>
<feature type="non-terminal residue" evidence="1">
    <location>
        <position position="1"/>
    </location>
</feature>
<proteinExistence type="predicted"/>
<evidence type="ECO:0000313" key="2">
    <source>
        <dbReference type="Proteomes" id="UP001153709"/>
    </source>
</evidence>
<evidence type="ECO:0008006" key="3">
    <source>
        <dbReference type="Google" id="ProtNLM"/>
    </source>
</evidence>
<sequence length="133" mass="15739">ITIKHCCDYKYLGITISQDETLEKAIREINTSGRKAIIMLNNILWDQSISKRNKNRIYETIVKSITLYCKVWPLKERTLTTLKATEIILWRIAARRSRRGITNERIREIMGIKRTITDDLTTKQLIWFGNIQR</sequence>
<dbReference type="Proteomes" id="UP001153709">
    <property type="component" value="Chromosome 8"/>
</dbReference>
<organism evidence="1 2">
    <name type="scientific">Diabrotica balteata</name>
    <name type="common">Banded cucumber beetle</name>
    <dbReference type="NCBI Taxonomy" id="107213"/>
    <lineage>
        <taxon>Eukaryota</taxon>
        <taxon>Metazoa</taxon>
        <taxon>Ecdysozoa</taxon>
        <taxon>Arthropoda</taxon>
        <taxon>Hexapoda</taxon>
        <taxon>Insecta</taxon>
        <taxon>Pterygota</taxon>
        <taxon>Neoptera</taxon>
        <taxon>Endopterygota</taxon>
        <taxon>Coleoptera</taxon>
        <taxon>Polyphaga</taxon>
        <taxon>Cucujiformia</taxon>
        <taxon>Chrysomeloidea</taxon>
        <taxon>Chrysomelidae</taxon>
        <taxon>Galerucinae</taxon>
        <taxon>Diabroticina</taxon>
        <taxon>Diabroticites</taxon>
        <taxon>Diabrotica</taxon>
    </lineage>
</organism>